<dbReference type="GO" id="GO:0016020">
    <property type="term" value="C:membrane"/>
    <property type="evidence" value="ECO:0007669"/>
    <property type="project" value="UniProtKB-UniRule"/>
</dbReference>
<proteinExistence type="predicted"/>
<dbReference type="HOGENOM" id="CLU_360059_0_0_10"/>
<keyword evidence="1" id="KW-0472">Membrane</keyword>
<dbReference type="eggNOG" id="COG2885">
    <property type="taxonomic scope" value="Bacteria"/>
</dbReference>
<dbReference type="Gene3D" id="3.30.1330.60">
    <property type="entry name" value="OmpA-like domain"/>
    <property type="match status" value="1"/>
</dbReference>
<reference evidence="4" key="1">
    <citation type="submission" date="2011-07" db="EMBL/GenBank/DDBJ databases">
        <title>The complete genome of Cyclobacterium marinum DSM 745.</title>
        <authorList>
            <person name="Lucas S."/>
            <person name="Han J."/>
            <person name="Lapidus A."/>
            <person name="Bruce D."/>
            <person name="Goodwin L."/>
            <person name="Pitluck S."/>
            <person name="Peters L."/>
            <person name="Kyrpides N."/>
            <person name="Mavromatis K."/>
            <person name="Ivanova N."/>
            <person name="Ovchinnikova G."/>
            <person name="Chertkov O."/>
            <person name="Detter J.C."/>
            <person name="Tapia R."/>
            <person name="Han C."/>
            <person name="Land M."/>
            <person name="Hauser L."/>
            <person name="Markowitz V."/>
            <person name="Cheng J.-F."/>
            <person name="Hugenholtz P."/>
            <person name="Woyke T."/>
            <person name="Wu D."/>
            <person name="Tindall B."/>
            <person name="Schuetze A."/>
            <person name="Brambilla E."/>
            <person name="Klenk H.-P."/>
            <person name="Eisen J.A."/>
        </authorList>
    </citation>
    <scope>NUCLEOTIDE SEQUENCE [LARGE SCALE GENOMIC DNA]</scope>
    <source>
        <strain evidence="4">ATCC 25205 / DSM 745 / LMG 13164 / NCIMB 1802</strain>
    </source>
</reference>
<dbReference type="CDD" id="cd07185">
    <property type="entry name" value="OmpA_C-like"/>
    <property type="match status" value="1"/>
</dbReference>
<dbReference type="RefSeq" id="WP_014021579.1">
    <property type="nucleotide sequence ID" value="NC_015914.1"/>
</dbReference>
<evidence type="ECO:0000313" key="3">
    <source>
        <dbReference type="EMBL" id="AEL27292.1"/>
    </source>
</evidence>
<dbReference type="Proteomes" id="UP000001635">
    <property type="component" value="Chromosome"/>
</dbReference>
<protein>
    <submittedName>
        <fullName evidence="3">OmpA/MotB domain protein</fullName>
    </submittedName>
</protein>
<dbReference type="OrthoDB" id="654178at2"/>
<dbReference type="InterPro" id="IPR006665">
    <property type="entry name" value="OmpA-like"/>
</dbReference>
<dbReference type="SUPFAM" id="SSF103088">
    <property type="entry name" value="OmpA-like"/>
    <property type="match status" value="1"/>
</dbReference>
<accession>G0J031</accession>
<name>G0J031_CYCMS</name>
<keyword evidence="4" id="KW-1185">Reference proteome</keyword>
<dbReference type="Pfam" id="PF00691">
    <property type="entry name" value="OmpA"/>
    <property type="match status" value="1"/>
</dbReference>
<dbReference type="EMBL" id="CP002955">
    <property type="protein sequence ID" value="AEL27292.1"/>
    <property type="molecule type" value="Genomic_DNA"/>
</dbReference>
<sequence>MFKTILILSCLLLYQSADLLGQLNPYKFRIGAGIGYSNYYGDLSHYRYGNFPDWKAMGEAYSYNKNYNQSPSISLSIERRLNSSFGLLLNGGQYILSMSDRYLDKNNVLKTDFPNFHRSLNFETSVRDIGLGFTFRTDNGKILRENALVAPYLSIHGGWLQFSPKGDLLDAEGNQYDYTQNLLITDGNFETDLTKLKASSNNGYDENTYYIGAGVGFRIKLSKQIEVYFQSDVKRTNTDFIDDVDGSSITTFLDEFQTYAAYPGIDLSNANSNIRGDIQSNKDWFFNHQFGLKISFSPSKNAFRANAISPSFTHIRSEYPIKDEYIEVDSSKNSAISELRINHSSRINEKQASQEENALPNVYSSQETPALMELDSIGNFTLENSERYEANQRVNRVMVWQYPYRINDSGFENPPYEQTYYNPYYGNYPAEQNIPQKNEKLILGVSDGQVTNSSLPYFLPYYSRSSTYVNQPANTNKPMGIDSTLIVDSSRYVPFDSVKTSSLSPGIKASSRQNIALQKYKFEPGPSIQGMNLQGYNSGKGKVDLIKNGLYAEVFFENNESKISEEEVLKLLPLKQMLDLFPNAKLLIKAYADNTGAMAYNMLLIERRAMAVEEILTNQLGLAPERITRQPGAQLIRGSHKTSRPQDRKVEVQVLY</sequence>
<feature type="domain" description="OmpA-like" evidence="2">
    <location>
        <begin position="543"/>
        <end position="656"/>
    </location>
</feature>
<evidence type="ECO:0000313" key="4">
    <source>
        <dbReference type="Proteomes" id="UP000001635"/>
    </source>
</evidence>
<evidence type="ECO:0000259" key="2">
    <source>
        <dbReference type="PROSITE" id="PS51123"/>
    </source>
</evidence>
<evidence type="ECO:0000256" key="1">
    <source>
        <dbReference type="PROSITE-ProRule" id="PRU00473"/>
    </source>
</evidence>
<dbReference type="STRING" id="880070.Cycma_3572"/>
<dbReference type="InterPro" id="IPR036737">
    <property type="entry name" value="OmpA-like_sf"/>
</dbReference>
<dbReference type="AlphaFoldDB" id="G0J031"/>
<dbReference type="KEGG" id="cmr:Cycma_3572"/>
<dbReference type="PROSITE" id="PS51123">
    <property type="entry name" value="OMPA_2"/>
    <property type="match status" value="1"/>
</dbReference>
<organism evidence="3 4">
    <name type="scientific">Cyclobacterium marinum (strain ATCC 25205 / DSM 745 / LMG 13164 / NCIMB 1802)</name>
    <name type="common">Flectobacillus marinus</name>
    <dbReference type="NCBI Taxonomy" id="880070"/>
    <lineage>
        <taxon>Bacteria</taxon>
        <taxon>Pseudomonadati</taxon>
        <taxon>Bacteroidota</taxon>
        <taxon>Cytophagia</taxon>
        <taxon>Cytophagales</taxon>
        <taxon>Cyclobacteriaceae</taxon>
        <taxon>Cyclobacterium</taxon>
    </lineage>
</organism>
<gene>
    <name evidence="3" type="ordered locus">Cycma_3572</name>
</gene>